<dbReference type="AlphaFoldDB" id="A0A4R1BS16"/>
<dbReference type="EMBL" id="SKBU01000003">
    <property type="protein sequence ID" value="TCJ20564.1"/>
    <property type="molecule type" value="Genomic_DNA"/>
</dbReference>
<protein>
    <recommendedName>
        <fullName evidence="2">Cytochrome bc1 complex Rieske iron-sulfur subunit</fullName>
    </recommendedName>
    <alternativeName>
        <fullName evidence="8">Cytochrome bc1 reductase complex subunit QcrA</fullName>
    </alternativeName>
</protein>
<dbReference type="OrthoDB" id="9802613at2"/>
<dbReference type="InterPro" id="IPR014349">
    <property type="entry name" value="Rieske_Fe-S_prot"/>
</dbReference>
<feature type="domain" description="Rieske" evidence="10">
    <location>
        <begin position="80"/>
        <end position="176"/>
    </location>
</feature>
<dbReference type="InterPro" id="IPR017941">
    <property type="entry name" value="Rieske_2Fe-2S"/>
</dbReference>
<dbReference type="GO" id="GO:0016705">
    <property type="term" value="F:oxidoreductase activity, acting on paired donors, with incorporation or reduction of molecular oxygen"/>
    <property type="evidence" value="ECO:0007669"/>
    <property type="project" value="UniProtKB-ARBA"/>
</dbReference>
<dbReference type="PRINTS" id="PR00162">
    <property type="entry name" value="RIESKE"/>
</dbReference>
<organism evidence="11 12">
    <name type="scientific">Rubrobacter taiwanensis</name>
    <dbReference type="NCBI Taxonomy" id="185139"/>
    <lineage>
        <taxon>Bacteria</taxon>
        <taxon>Bacillati</taxon>
        <taxon>Actinomycetota</taxon>
        <taxon>Rubrobacteria</taxon>
        <taxon>Rubrobacterales</taxon>
        <taxon>Rubrobacteraceae</taxon>
        <taxon>Rubrobacter</taxon>
    </lineage>
</organism>
<evidence type="ECO:0000256" key="2">
    <source>
        <dbReference type="ARBA" id="ARBA00015816"/>
    </source>
</evidence>
<proteinExistence type="predicted"/>
<comment type="cofactor">
    <cofactor evidence="9">
        <name>[2Fe-2S] cluster</name>
        <dbReference type="ChEBI" id="CHEBI:190135"/>
    </cofactor>
</comment>
<dbReference type="CDD" id="cd03467">
    <property type="entry name" value="Rieske"/>
    <property type="match status" value="1"/>
</dbReference>
<dbReference type="InterPro" id="IPR036922">
    <property type="entry name" value="Rieske_2Fe-2S_sf"/>
</dbReference>
<evidence type="ECO:0000259" key="10">
    <source>
        <dbReference type="PROSITE" id="PS51296"/>
    </source>
</evidence>
<evidence type="ECO:0000313" key="11">
    <source>
        <dbReference type="EMBL" id="TCJ20564.1"/>
    </source>
</evidence>
<evidence type="ECO:0000256" key="4">
    <source>
        <dbReference type="ARBA" id="ARBA00022723"/>
    </source>
</evidence>
<keyword evidence="4" id="KW-0479">Metal-binding</keyword>
<keyword evidence="3" id="KW-0001">2Fe-2S</keyword>
<name>A0A4R1BS16_9ACTN</name>
<dbReference type="GO" id="GO:0046872">
    <property type="term" value="F:metal ion binding"/>
    <property type="evidence" value="ECO:0007669"/>
    <property type="project" value="UniProtKB-KW"/>
</dbReference>
<accession>A0A4R1BS16</accession>
<evidence type="ECO:0000256" key="3">
    <source>
        <dbReference type="ARBA" id="ARBA00022714"/>
    </source>
</evidence>
<evidence type="ECO:0000313" key="12">
    <source>
        <dbReference type="Proteomes" id="UP000295244"/>
    </source>
</evidence>
<evidence type="ECO:0000256" key="5">
    <source>
        <dbReference type="ARBA" id="ARBA00023004"/>
    </source>
</evidence>
<evidence type="ECO:0000256" key="6">
    <source>
        <dbReference type="ARBA" id="ARBA00023014"/>
    </source>
</evidence>
<keyword evidence="7" id="KW-1015">Disulfide bond</keyword>
<dbReference type="PANTHER" id="PTHR10134">
    <property type="entry name" value="CYTOCHROME B-C1 COMPLEX SUBUNIT RIESKE, MITOCHONDRIAL"/>
    <property type="match status" value="1"/>
</dbReference>
<evidence type="ECO:0000256" key="7">
    <source>
        <dbReference type="ARBA" id="ARBA00023157"/>
    </source>
</evidence>
<evidence type="ECO:0000256" key="1">
    <source>
        <dbReference type="ARBA" id="ARBA00002494"/>
    </source>
</evidence>
<dbReference type="GO" id="GO:0016020">
    <property type="term" value="C:membrane"/>
    <property type="evidence" value="ECO:0007669"/>
    <property type="project" value="InterPro"/>
</dbReference>
<dbReference type="SUPFAM" id="SSF50022">
    <property type="entry name" value="ISP domain"/>
    <property type="match status" value="1"/>
</dbReference>
<dbReference type="Gene3D" id="2.102.10.10">
    <property type="entry name" value="Rieske [2Fe-2S] iron-sulphur domain"/>
    <property type="match status" value="1"/>
</dbReference>
<dbReference type="Pfam" id="PF00355">
    <property type="entry name" value="Rieske"/>
    <property type="match status" value="1"/>
</dbReference>
<keyword evidence="12" id="KW-1185">Reference proteome</keyword>
<sequence>MGTILTIPPVAFVLTPLIKTEVEGESDVLRTWERVDHVANIPEGEPVSYVIEFPIRQTYGDDRIQEESGVSQQEFTVRNGVWVSWRDGQPPEVLGGIGEGDEVSRDQIEELTQHLNVMNSTCAHLGCPVRWVAEVEELLCPCHGGLYDINGEHIGGPPPRDLYRYTFEIREDGFIYITHEFDGDPYIV</sequence>
<keyword evidence="5" id="KW-0408">Iron</keyword>
<dbReference type="Proteomes" id="UP000295244">
    <property type="component" value="Unassembled WGS sequence"/>
</dbReference>
<comment type="function">
    <text evidence="1">Iron-sulfur subunit of the cytochrome bc1 complex, an essential component of the respiratory electron transport chain required for ATP synthesis. The bc1 complex catalyzes the oxidation of menaquinol and the reduction of cytochrome c in the respiratory chain. The bc1 complex operates through a Q-cycle mechanism that couples electron transfer to generation of the proton gradient that drives ATP synthesis.</text>
</comment>
<dbReference type="PROSITE" id="PS51296">
    <property type="entry name" value="RIESKE"/>
    <property type="match status" value="1"/>
</dbReference>
<reference evidence="11 12" key="1">
    <citation type="submission" date="2019-03" db="EMBL/GenBank/DDBJ databases">
        <title>Whole genome sequence of a novel Rubrobacter taiwanensis strain, isolated from Yellowstone National Park.</title>
        <authorList>
            <person name="Freed S."/>
            <person name="Ramaley R.F."/>
            <person name="Kyndt J.A."/>
        </authorList>
    </citation>
    <scope>NUCLEOTIDE SEQUENCE [LARGE SCALE GENOMIC DNA]</scope>
    <source>
        <strain evidence="11 12">Yellowstone</strain>
    </source>
</reference>
<dbReference type="GO" id="GO:0051537">
    <property type="term" value="F:2 iron, 2 sulfur cluster binding"/>
    <property type="evidence" value="ECO:0007669"/>
    <property type="project" value="UniProtKB-KW"/>
</dbReference>
<comment type="caution">
    <text evidence="11">The sequence shown here is derived from an EMBL/GenBank/DDBJ whole genome shotgun (WGS) entry which is preliminary data.</text>
</comment>
<gene>
    <name evidence="11" type="ORF">E0L93_01215</name>
</gene>
<keyword evidence="6" id="KW-0411">Iron-sulfur</keyword>
<evidence type="ECO:0000256" key="9">
    <source>
        <dbReference type="ARBA" id="ARBA00034078"/>
    </source>
</evidence>
<dbReference type="InterPro" id="IPR005805">
    <property type="entry name" value="Rieske_Fe-S_prot_C"/>
</dbReference>
<evidence type="ECO:0000256" key="8">
    <source>
        <dbReference type="ARBA" id="ARBA00029586"/>
    </source>
</evidence>
<dbReference type="GO" id="GO:0004497">
    <property type="term" value="F:monooxygenase activity"/>
    <property type="evidence" value="ECO:0007669"/>
    <property type="project" value="UniProtKB-ARBA"/>
</dbReference>